<reference evidence="2 3" key="1">
    <citation type="journal article" date="2016" name="Nat. Commun.">
        <title>Thousands of microbial genomes shed light on interconnected biogeochemical processes in an aquifer system.</title>
        <authorList>
            <person name="Anantharaman K."/>
            <person name="Brown C.T."/>
            <person name="Hug L.A."/>
            <person name="Sharon I."/>
            <person name="Castelle C.J."/>
            <person name="Probst A.J."/>
            <person name="Thomas B.C."/>
            <person name="Singh A."/>
            <person name="Wilkins M.J."/>
            <person name="Karaoz U."/>
            <person name="Brodie E.L."/>
            <person name="Williams K.H."/>
            <person name="Hubbard S.S."/>
            <person name="Banfield J.F."/>
        </authorList>
    </citation>
    <scope>NUCLEOTIDE SEQUENCE [LARGE SCALE GENOMIC DNA]</scope>
</reference>
<evidence type="ECO:0000259" key="1">
    <source>
        <dbReference type="PROSITE" id="PS50910"/>
    </source>
</evidence>
<dbReference type="Gene3D" id="1.20.120.330">
    <property type="entry name" value="Nucleotidyltransferases domain 2"/>
    <property type="match status" value="1"/>
</dbReference>
<dbReference type="STRING" id="1798692.A3G00_03275"/>
<name>A0A1F6MW53_9BACT</name>
<organism evidence="2 3">
    <name type="scientific">Candidatus Magasanikbacteria bacterium RIFCSPLOWO2_12_FULL_43_12</name>
    <dbReference type="NCBI Taxonomy" id="1798692"/>
    <lineage>
        <taxon>Bacteria</taxon>
        <taxon>Candidatus Magasanikiibacteriota</taxon>
    </lineage>
</organism>
<accession>A0A1F6MW53</accession>
<dbReference type="EMBL" id="MFQN01000003">
    <property type="protein sequence ID" value="OGH75738.1"/>
    <property type="molecule type" value="Genomic_DNA"/>
</dbReference>
<dbReference type="Pfam" id="PF05168">
    <property type="entry name" value="HEPN"/>
    <property type="match status" value="1"/>
</dbReference>
<feature type="domain" description="HEPN" evidence="1">
    <location>
        <begin position="11"/>
        <end position="124"/>
    </location>
</feature>
<dbReference type="AlphaFoldDB" id="A0A1F6MW53"/>
<dbReference type="InterPro" id="IPR007842">
    <property type="entry name" value="HEPN_dom"/>
</dbReference>
<evidence type="ECO:0000313" key="2">
    <source>
        <dbReference type="EMBL" id="OGH75738.1"/>
    </source>
</evidence>
<dbReference type="SMART" id="SM00748">
    <property type="entry name" value="HEPN"/>
    <property type="match status" value="1"/>
</dbReference>
<comment type="caution">
    <text evidence="2">The sequence shown here is derived from an EMBL/GenBank/DDBJ whole genome shotgun (WGS) entry which is preliminary data.</text>
</comment>
<dbReference type="Proteomes" id="UP000178347">
    <property type="component" value="Unassembled WGS sequence"/>
</dbReference>
<protein>
    <recommendedName>
        <fullName evidence="1">HEPN domain-containing protein</fullName>
    </recommendedName>
</protein>
<dbReference type="PROSITE" id="PS50910">
    <property type="entry name" value="HEPN"/>
    <property type="match status" value="1"/>
</dbReference>
<gene>
    <name evidence="2" type="ORF">A3G00_03275</name>
</gene>
<evidence type="ECO:0000313" key="3">
    <source>
        <dbReference type="Proteomes" id="UP000178347"/>
    </source>
</evidence>
<dbReference type="SUPFAM" id="SSF81593">
    <property type="entry name" value="Nucleotidyltransferase substrate binding subunit/domain"/>
    <property type="match status" value="1"/>
</dbReference>
<sequence length="129" mass="15581">MDYKEVVMYWKKTAEHDFDTMLGLKKLKRYSDCLFFGHIVLEKILKALVVKITKKQSPRIHDLVRLHDLAKLNLSEEYILFLKEVNNFNIATRYPDFKLQFYQVCTRDFTEGYYKRIVALYEMLCQKLK</sequence>
<proteinExistence type="predicted"/>